<accession>D5RLT1</accession>
<dbReference type="GO" id="GO:0016747">
    <property type="term" value="F:acyltransferase activity, transferring groups other than amino-acyl groups"/>
    <property type="evidence" value="ECO:0007669"/>
    <property type="project" value="InterPro"/>
</dbReference>
<dbReference type="CDD" id="cd04301">
    <property type="entry name" value="NAT_SF"/>
    <property type="match status" value="1"/>
</dbReference>
<dbReference type="Gene3D" id="3.40.630.30">
    <property type="match status" value="1"/>
</dbReference>
<keyword evidence="2" id="KW-0808">Transferase</keyword>
<evidence type="ECO:0000313" key="3">
    <source>
        <dbReference type="Proteomes" id="UP000005324"/>
    </source>
</evidence>
<dbReference type="SUPFAM" id="SSF55729">
    <property type="entry name" value="Acyl-CoA N-acyltransferases (Nat)"/>
    <property type="match status" value="1"/>
</dbReference>
<comment type="caution">
    <text evidence="2">The sequence shown here is derived from an EMBL/GenBank/DDBJ whole genome shotgun (WGS) entry which is preliminary data.</text>
</comment>
<dbReference type="PROSITE" id="PS51186">
    <property type="entry name" value="GNAT"/>
    <property type="match status" value="1"/>
</dbReference>
<reference evidence="2 3" key="1">
    <citation type="submission" date="2010-04" db="EMBL/GenBank/DDBJ databases">
        <authorList>
            <person name="Qin X."/>
            <person name="Bachman B."/>
            <person name="Battles P."/>
            <person name="Bell A."/>
            <person name="Bess C."/>
            <person name="Bickham C."/>
            <person name="Chaboub L."/>
            <person name="Chen D."/>
            <person name="Coyle M."/>
            <person name="Deiros D.R."/>
            <person name="Dinh H."/>
            <person name="Forbes L."/>
            <person name="Fowler G."/>
            <person name="Francisco L."/>
            <person name="Fu Q."/>
            <person name="Gubbala S."/>
            <person name="Hale W."/>
            <person name="Han Y."/>
            <person name="Hemphill L."/>
            <person name="Highlander S.K."/>
            <person name="Hirani K."/>
            <person name="Hogues M."/>
            <person name="Jackson L."/>
            <person name="Jakkamsetti A."/>
            <person name="Javaid M."/>
            <person name="Jiang H."/>
            <person name="Korchina V."/>
            <person name="Kovar C."/>
            <person name="Lara F."/>
            <person name="Lee S."/>
            <person name="Mata R."/>
            <person name="Mathew T."/>
            <person name="Moen C."/>
            <person name="Morales K."/>
            <person name="Munidasa M."/>
            <person name="Nazareth L."/>
            <person name="Ngo R."/>
            <person name="Nguyen L."/>
            <person name="Okwuonu G."/>
            <person name="Ongeri F."/>
            <person name="Patil S."/>
            <person name="Petrosino J."/>
            <person name="Pham C."/>
            <person name="Pham P."/>
            <person name="Pu L.-L."/>
            <person name="Puazo M."/>
            <person name="Raj R."/>
            <person name="Reid J."/>
            <person name="Rouhana J."/>
            <person name="Saada N."/>
            <person name="Shang Y."/>
            <person name="Simmons D."/>
            <person name="Thornton R."/>
            <person name="Warren J."/>
            <person name="Weissenberger G."/>
            <person name="Zhang J."/>
            <person name="Zhang L."/>
            <person name="Zhou C."/>
            <person name="Zhu D."/>
            <person name="Muzny D."/>
            <person name="Worley K."/>
            <person name="Gibbs R."/>
        </authorList>
    </citation>
    <scope>NUCLEOTIDE SEQUENCE [LARGE SCALE GENOMIC DNA]</scope>
    <source>
        <strain evidence="2 3">ATCC 49957</strain>
    </source>
</reference>
<dbReference type="Pfam" id="PF00583">
    <property type="entry name" value="Acetyltransf_1"/>
    <property type="match status" value="1"/>
</dbReference>
<dbReference type="EMBL" id="ADVL01000326">
    <property type="protein sequence ID" value="EFH11738.1"/>
    <property type="molecule type" value="Genomic_DNA"/>
</dbReference>
<proteinExistence type="predicted"/>
<gene>
    <name evidence="2" type="ORF">HMPREF0731_2043</name>
</gene>
<organism evidence="2 3">
    <name type="scientific">Pseudoroseomonas cervicalis ATCC 49957</name>
    <dbReference type="NCBI Taxonomy" id="525371"/>
    <lineage>
        <taxon>Bacteria</taxon>
        <taxon>Pseudomonadati</taxon>
        <taxon>Pseudomonadota</taxon>
        <taxon>Alphaproteobacteria</taxon>
        <taxon>Acetobacterales</taxon>
        <taxon>Roseomonadaceae</taxon>
        <taxon>Roseomonas</taxon>
    </lineage>
</organism>
<dbReference type="InterPro" id="IPR016181">
    <property type="entry name" value="Acyl_CoA_acyltransferase"/>
</dbReference>
<sequence>MSDTATPRIEICGPDDSEARKVILDGIMDYNASQVGDPGMSSLTVVLRDPESGQPLGGLTGKTNKAWLFIELFHIPEGLRRHRLGAQLLAMAEEEAKKRGCIGAWLDSYSFQAPGFYLKQGYQEFGVIPDHPPGHRRHFFLKRF</sequence>
<feature type="domain" description="N-acetyltransferase" evidence="1">
    <location>
        <begin position="1"/>
        <end position="144"/>
    </location>
</feature>
<dbReference type="Proteomes" id="UP000005324">
    <property type="component" value="Unassembled WGS sequence"/>
</dbReference>
<dbReference type="InterPro" id="IPR000182">
    <property type="entry name" value="GNAT_dom"/>
</dbReference>
<keyword evidence="3" id="KW-1185">Reference proteome</keyword>
<dbReference type="AlphaFoldDB" id="D5RLT1"/>
<name>D5RLT1_9PROT</name>
<evidence type="ECO:0000259" key="1">
    <source>
        <dbReference type="PROSITE" id="PS51186"/>
    </source>
</evidence>
<protein>
    <submittedName>
        <fullName evidence="2">Acetyltransferase, GNAT family</fullName>
    </submittedName>
</protein>
<dbReference type="RefSeq" id="WP_007004460.1">
    <property type="nucleotide sequence ID" value="NZ_GG770779.1"/>
</dbReference>
<dbReference type="HOGENOM" id="CLU_115862_2_0_5"/>
<evidence type="ECO:0000313" key="2">
    <source>
        <dbReference type="EMBL" id="EFH11738.1"/>
    </source>
</evidence>